<comment type="caution">
    <text evidence="3">The sequence shown here is derived from an EMBL/GenBank/DDBJ whole genome shotgun (WGS) entry which is preliminary data.</text>
</comment>
<accession>A0A9P6AME9</accession>
<sequence>MVPKWMTALSATLETYPESKTYALATIGENSPRVRHIVHRSFISPNGNVPLLISTTDIRSPKVSQIIPHRGQSHNAEIVWWIQEPNEQYRITGRVYILPISGHPLHSQFPAQRLAPKERENGDAAAWWEIQRIDTFDNKMGGALRASFCRPTPGSELPGGYESGREWPDTLPQSTEAERGSVDEKNVWTALNNFALMVLEPVSVDRIELSAVPNRRTCWMLAGHGVWTERILVP</sequence>
<feature type="region of interest" description="Disordered" evidence="1">
    <location>
        <begin position="154"/>
        <end position="181"/>
    </location>
</feature>
<dbReference type="GO" id="GO:0010181">
    <property type="term" value="F:FMN binding"/>
    <property type="evidence" value="ECO:0007669"/>
    <property type="project" value="InterPro"/>
</dbReference>
<name>A0A9P6AME9_9AGAM</name>
<evidence type="ECO:0000313" key="3">
    <source>
        <dbReference type="EMBL" id="KAF9507975.1"/>
    </source>
</evidence>
<evidence type="ECO:0000259" key="2">
    <source>
        <dbReference type="Pfam" id="PF12766"/>
    </source>
</evidence>
<evidence type="ECO:0000313" key="4">
    <source>
        <dbReference type="Proteomes" id="UP000886523"/>
    </source>
</evidence>
<feature type="domain" description="Pyridoxamine 5'-phosphate oxidase Alr4036 family FMN-binding" evidence="2">
    <location>
        <begin position="3"/>
        <end position="98"/>
    </location>
</feature>
<dbReference type="Pfam" id="PF12766">
    <property type="entry name" value="Pyridox_oxase_2"/>
    <property type="match status" value="1"/>
</dbReference>
<organism evidence="3 4">
    <name type="scientific">Hydnum rufescens UP504</name>
    <dbReference type="NCBI Taxonomy" id="1448309"/>
    <lineage>
        <taxon>Eukaryota</taxon>
        <taxon>Fungi</taxon>
        <taxon>Dikarya</taxon>
        <taxon>Basidiomycota</taxon>
        <taxon>Agaricomycotina</taxon>
        <taxon>Agaricomycetes</taxon>
        <taxon>Cantharellales</taxon>
        <taxon>Hydnaceae</taxon>
        <taxon>Hydnum</taxon>
    </lineage>
</organism>
<dbReference type="EMBL" id="MU129068">
    <property type="protein sequence ID" value="KAF9507975.1"/>
    <property type="molecule type" value="Genomic_DNA"/>
</dbReference>
<dbReference type="Gene3D" id="2.30.110.10">
    <property type="entry name" value="Electron Transport, Fmn-binding Protein, Chain A"/>
    <property type="match status" value="1"/>
</dbReference>
<dbReference type="PANTHER" id="PTHR28243">
    <property type="entry name" value="AGL049CP"/>
    <property type="match status" value="1"/>
</dbReference>
<evidence type="ECO:0000256" key="1">
    <source>
        <dbReference type="SAM" id="MobiDB-lite"/>
    </source>
</evidence>
<dbReference type="PANTHER" id="PTHR28243:SF1">
    <property type="entry name" value="PYRIDOXAMINE 5'-PHOSPHATE OXIDASE ALR4036 FAMILY FMN-BINDING DOMAIN-CONTAINING PROTEIN"/>
    <property type="match status" value="1"/>
</dbReference>
<dbReference type="Proteomes" id="UP000886523">
    <property type="component" value="Unassembled WGS sequence"/>
</dbReference>
<dbReference type="OrthoDB" id="434253at2759"/>
<protein>
    <recommendedName>
        <fullName evidence="2">Pyridoxamine 5'-phosphate oxidase Alr4036 family FMN-binding domain-containing protein</fullName>
    </recommendedName>
</protein>
<reference evidence="3" key="1">
    <citation type="journal article" date="2020" name="Nat. Commun.">
        <title>Large-scale genome sequencing of mycorrhizal fungi provides insights into the early evolution of symbiotic traits.</title>
        <authorList>
            <person name="Miyauchi S."/>
            <person name="Kiss E."/>
            <person name="Kuo A."/>
            <person name="Drula E."/>
            <person name="Kohler A."/>
            <person name="Sanchez-Garcia M."/>
            <person name="Morin E."/>
            <person name="Andreopoulos B."/>
            <person name="Barry K.W."/>
            <person name="Bonito G."/>
            <person name="Buee M."/>
            <person name="Carver A."/>
            <person name="Chen C."/>
            <person name="Cichocki N."/>
            <person name="Clum A."/>
            <person name="Culley D."/>
            <person name="Crous P.W."/>
            <person name="Fauchery L."/>
            <person name="Girlanda M."/>
            <person name="Hayes R.D."/>
            <person name="Keri Z."/>
            <person name="LaButti K."/>
            <person name="Lipzen A."/>
            <person name="Lombard V."/>
            <person name="Magnuson J."/>
            <person name="Maillard F."/>
            <person name="Murat C."/>
            <person name="Nolan M."/>
            <person name="Ohm R.A."/>
            <person name="Pangilinan J."/>
            <person name="Pereira M.F."/>
            <person name="Perotto S."/>
            <person name="Peter M."/>
            <person name="Pfister S."/>
            <person name="Riley R."/>
            <person name="Sitrit Y."/>
            <person name="Stielow J.B."/>
            <person name="Szollosi G."/>
            <person name="Zifcakova L."/>
            <person name="Stursova M."/>
            <person name="Spatafora J.W."/>
            <person name="Tedersoo L."/>
            <person name="Vaario L.M."/>
            <person name="Yamada A."/>
            <person name="Yan M."/>
            <person name="Wang P."/>
            <person name="Xu J."/>
            <person name="Bruns T."/>
            <person name="Baldrian P."/>
            <person name="Vilgalys R."/>
            <person name="Dunand C."/>
            <person name="Henrissat B."/>
            <person name="Grigoriev I.V."/>
            <person name="Hibbett D."/>
            <person name="Nagy L.G."/>
            <person name="Martin F.M."/>
        </authorList>
    </citation>
    <scope>NUCLEOTIDE SEQUENCE</scope>
    <source>
        <strain evidence="3">UP504</strain>
    </source>
</reference>
<dbReference type="AlphaFoldDB" id="A0A9P6AME9"/>
<proteinExistence type="predicted"/>
<keyword evidence="4" id="KW-1185">Reference proteome</keyword>
<dbReference type="InterPro" id="IPR024624">
    <property type="entry name" value="Pyridox_Oxase_Alr4036_FMN-bd"/>
</dbReference>
<dbReference type="InterPro" id="IPR012349">
    <property type="entry name" value="Split_barrel_FMN-bd"/>
</dbReference>
<gene>
    <name evidence="3" type="ORF">BS47DRAFT_265010</name>
</gene>
<dbReference type="SUPFAM" id="SSF50475">
    <property type="entry name" value="FMN-binding split barrel"/>
    <property type="match status" value="1"/>
</dbReference>